<gene>
    <name evidence="2" type="ORF">PLOB_00030393</name>
</gene>
<evidence type="ECO:0000313" key="3">
    <source>
        <dbReference type="Proteomes" id="UP001159405"/>
    </source>
</evidence>
<dbReference type="EMBL" id="CALNXK010000039">
    <property type="protein sequence ID" value="CAH3124053.1"/>
    <property type="molecule type" value="Genomic_DNA"/>
</dbReference>
<evidence type="ECO:0000313" key="2">
    <source>
        <dbReference type="EMBL" id="CAH3124053.1"/>
    </source>
</evidence>
<comment type="caution">
    <text evidence="2">The sequence shown here is derived from an EMBL/GenBank/DDBJ whole genome shotgun (WGS) entry which is preliminary data.</text>
</comment>
<organism evidence="2 3">
    <name type="scientific">Porites lobata</name>
    <dbReference type="NCBI Taxonomy" id="104759"/>
    <lineage>
        <taxon>Eukaryota</taxon>
        <taxon>Metazoa</taxon>
        <taxon>Cnidaria</taxon>
        <taxon>Anthozoa</taxon>
        <taxon>Hexacorallia</taxon>
        <taxon>Scleractinia</taxon>
        <taxon>Fungiina</taxon>
        <taxon>Poritidae</taxon>
        <taxon>Porites</taxon>
    </lineage>
</organism>
<keyword evidence="3" id="KW-1185">Reference proteome</keyword>
<name>A0ABN8NWS5_9CNID</name>
<accession>A0ABN8NWS5</accession>
<feature type="region of interest" description="Disordered" evidence="1">
    <location>
        <begin position="77"/>
        <end position="124"/>
    </location>
</feature>
<sequence length="124" mass="14048">MESLEELHHWVAEEAEYQVQASEIKHGLSSVGNTQAKPSLISGSQRRNVIVPVKEYGIDRCKDKHHWLLHEEKIAQGSMEGKADTPLTEENKSSTYETEQEHAQRSIALRTVPGIQKHGERHLS</sequence>
<reference evidence="2 3" key="1">
    <citation type="submission" date="2022-05" db="EMBL/GenBank/DDBJ databases">
        <authorList>
            <consortium name="Genoscope - CEA"/>
            <person name="William W."/>
        </authorList>
    </citation>
    <scope>NUCLEOTIDE SEQUENCE [LARGE SCALE GENOMIC DNA]</scope>
</reference>
<dbReference type="Proteomes" id="UP001159405">
    <property type="component" value="Unassembled WGS sequence"/>
</dbReference>
<evidence type="ECO:0000256" key="1">
    <source>
        <dbReference type="SAM" id="MobiDB-lite"/>
    </source>
</evidence>
<protein>
    <submittedName>
        <fullName evidence="2">Uncharacterized protein</fullName>
    </submittedName>
</protein>
<proteinExistence type="predicted"/>